<keyword evidence="2" id="KW-1185">Reference proteome</keyword>
<reference evidence="1 2" key="1">
    <citation type="journal article" date="2018" name="Genome Announc.">
        <title>Draft Genome Sequence of "Candidatus Phycosocius bacilliformis," an Alphaproteobacterial Ectosymbiont of the Hydrocarbon-Producing Green Alga Botryococcus braunii.</title>
        <authorList>
            <person name="Tanabe Y."/>
            <person name="Yamaguchi H."/>
            <person name="Watanabe M.M."/>
        </authorList>
    </citation>
    <scope>NUCLEOTIDE SEQUENCE [LARGE SCALE GENOMIC DNA]</scope>
    <source>
        <strain evidence="1 2">BOTRYCO-2</strain>
    </source>
</reference>
<protein>
    <submittedName>
        <fullName evidence="1">Uncharacterized protein</fullName>
    </submittedName>
</protein>
<dbReference type="EMBL" id="BFBR01000001">
    <property type="protein sequence ID" value="GBF56419.1"/>
    <property type="molecule type" value="Genomic_DNA"/>
</dbReference>
<evidence type="ECO:0000313" key="1">
    <source>
        <dbReference type="EMBL" id="GBF56419.1"/>
    </source>
</evidence>
<name>A0A2P2E5U8_9PROT</name>
<gene>
    <name evidence="1" type="ORF">PbB2_00075</name>
</gene>
<dbReference type="OrthoDB" id="8481700at2"/>
<comment type="caution">
    <text evidence="1">The sequence shown here is derived from an EMBL/GenBank/DDBJ whole genome shotgun (WGS) entry which is preliminary data.</text>
</comment>
<dbReference type="Proteomes" id="UP000245086">
    <property type="component" value="Unassembled WGS sequence"/>
</dbReference>
<proteinExistence type="predicted"/>
<sequence>MSAASPRQHASWARLLIKACGGLDEASRACRLSVSQLSRCQDGNDPNVLPVDVIADLELYCGQAIYSRALVSLLEGATSQSVPADLVSEACDVGEAGAELQACMRRAVTDGKLTEAEMRAIAQKADRVRKELADLDRVLAGGQV</sequence>
<evidence type="ECO:0000313" key="2">
    <source>
        <dbReference type="Proteomes" id="UP000245086"/>
    </source>
</evidence>
<organism evidence="1 2">
    <name type="scientific">Candidatus Phycosocius bacilliformis</name>
    <dbReference type="NCBI Taxonomy" id="1445552"/>
    <lineage>
        <taxon>Bacteria</taxon>
        <taxon>Pseudomonadati</taxon>
        <taxon>Pseudomonadota</taxon>
        <taxon>Alphaproteobacteria</taxon>
        <taxon>Caulobacterales</taxon>
        <taxon>Caulobacterales incertae sedis</taxon>
        <taxon>Candidatus Phycosocius</taxon>
    </lineage>
</organism>
<dbReference type="RefSeq" id="WP_108983312.1">
    <property type="nucleotide sequence ID" value="NZ_BFBR01000001.1"/>
</dbReference>
<accession>A0A2P2E5U8</accession>
<dbReference type="AlphaFoldDB" id="A0A2P2E5U8"/>